<sequence>MRRAAAAAALLGTLATPAAAALPGLCARPVTMSALQQSRLLQFAGLVRQALLRSDATAALVARSGTDLGRFGIRYSHAALALREHPLAPWAVRQLYYACDEARPRLFDQGLAGFVSGTDDAERGFVSVLLLPAADGRAVQAAALDNARALRLLGGTYSANAHAWSTRYQNCNQWVAELLADAWQPLAADAEPREQAQAWLRAQGYTPTAVAVGSHALVFAAQLVPYLHVRDHPLADLQALTMHVSLPASIEAFVQGRLPGAQRLEFCHAGGRAVVRRGGPPLPADCSAAPGDEAVSLDD</sequence>
<feature type="signal peptide" evidence="1">
    <location>
        <begin position="1"/>
        <end position="20"/>
    </location>
</feature>
<keyword evidence="1" id="KW-0732">Signal</keyword>
<dbReference type="RefSeq" id="WP_009857586.1">
    <property type="nucleotide sequence ID" value="NZ_JAAOCD010000007.1"/>
</dbReference>
<evidence type="ECO:0000256" key="1">
    <source>
        <dbReference type="SAM" id="SignalP"/>
    </source>
</evidence>
<dbReference type="Pfam" id="PF09916">
    <property type="entry name" value="DUF2145"/>
    <property type="match status" value="1"/>
</dbReference>
<dbReference type="InterPro" id="IPR014547">
    <property type="entry name" value="UCP028477"/>
</dbReference>
<organism evidence="2 3">
    <name type="scientific">Rubrivivax benzoatilyticus</name>
    <dbReference type="NCBI Taxonomy" id="316997"/>
    <lineage>
        <taxon>Bacteria</taxon>
        <taxon>Pseudomonadati</taxon>
        <taxon>Pseudomonadota</taxon>
        <taxon>Betaproteobacteria</taxon>
        <taxon>Burkholderiales</taxon>
        <taxon>Sphaerotilaceae</taxon>
        <taxon>Rubrivivax</taxon>
    </lineage>
</organism>
<evidence type="ECO:0000313" key="2">
    <source>
        <dbReference type="EMBL" id="NHK99626.1"/>
    </source>
</evidence>
<name>A0ABX0I1B7_9BURK</name>
<proteinExistence type="predicted"/>
<keyword evidence="3" id="KW-1185">Reference proteome</keyword>
<dbReference type="EMBL" id="JAAOCD010000007">
    <property type="protein sequence ID" value="NHK99626.1"/>
    <property type="molecule type" value="Genomic_DNA"/>
</dbReference>
<reference evidence="2 3" key="1">
    <citation type="submission" date="2020-03" db="EMBL/GenBank/DDBJ databases">
        <title>Rubrivivax benzoatilyticus JA2 (sequenced after 10 years sub-culturing).</title>
        <authorList>
            <person name="Gupta D."/>
            <person name="Chintalapati S."/>
            <person name="Chintalapati V.R."/>
        </authorList>
    </citation>
    <scope>NUCLEOTIDE SEQUENCE [LARGE SCALE GENOMIC DNA]</scope>
    <source>
        <strain evidence="2 3">JA2-Mal</strain>
    </source>
</reference>
<gene>
    <name evidence="2" type="ORF">G7087_14660</name>
</gene>
<evidence type="ECO:0000313" key="3">
    <source>
        <dbReference type="Proteomes" id="UP000802098"/>
    </source>
</evidence>
<comment type="caution">
    <text evidence="2">The sequence shown here is derived from an EMBL/GenBank/DDBJ whole genome shotgun (WGS) entry which is preliminary data.</text>
</comment>
<feature type="chain" id="PRO_5046010485" evidence="1">
    <location>
        <begin position="21"/>
        <end position="299"/>
    </location>
</feature>
<dbReference type="Proteomes" id="UP000802098">
    <property type="component" value="Unassembled WGS sequence"/>
</dbReference>
<protein>
    <submittedName>
        <fullName evidence="2">DUF2145 domain-containing protein</fullName>
    </submittedName>
</protein>
<accession>A0ABX0I1B7</accession>
<dbReference type="PIRSF" id="PIRSF028477">
    <property type="entry name" value="UCP028477"/>
    <property type="match status" value="1"/>
</dbReference>